<dbReference type="HOGENOM" id="CLU_054974_3_3_0"/>
<dbReference type="STRING" id="880073.Cabys_3176"/>
<dbReference type="InterPro" id="IPR017926">
    <property type="entry name" value="GATASE"/>
</dbReference>
<dbReference type="GO" id="GO:0016740">
    <property type="term" value="F:transferase activity"/>
    <property type="evidence" value="ECO:0007669"/>
    <property type="project" value="UniProtKB-KW"/>
</dbReference>
<dbReference type="Pfam" id="PF00117">
    <property type="entry name" value="GATase"/>
    <property type="match status" value="1"/>
</dbReference>
<dbReference type="eggNOG" id="COG0518">
    <property type="taxonomic scope" value="Bacteria"/>
</dbReference>
<dbReference type="GO" id="GO:0005829">
    <property type="term" value="C:cytosol"/>
    <property type="evidence" value="ECO:0007669"/>
    <property type="project" value="TreeGrafter"/>
</dbReference>
<reference evidence="3 4" key="1">
    <citation type="submission" date="2011-09" db="EMBL/GenBank/DDBJ databases">
        <title>The permanent draft genome of Caldithrix abyssi DSM 13497.</title>
        <authorList>
            <consortium name="US DOE Joint Genome Institute (JGI-PGF)"/>
            <person name="Lucas S."/>
            <person name="Han J."/>
            <person name="Lapidus A."/>
            <person name="Bruce D."/>
            <person name="Goodwin L."/>
            <person name="Pitluck S."/>
            <person name="Peters L."/>
            <person name="Kyrpides N."/>
            <person name="Mavromatis K."/>
            <person name="Ivanova N."/>
            <person name="Mikhailova N."/>
            <person name="Chertkov O."/>
            <person name="Detter J.C."/>
            <person name="Tapia R."/>
            <person name="Han C."/>
            <person name="Land M."/>
            <person name="Hauser L."/>
            <person name="Markowitz V."/>
            <person name="Cheng J.-F."/>
            <person name="Hugenholtz P."/>
            <person name="Woyke T."/>
            <person name="Wu D."/>
            <person name="Spring S."/>
            <person name="Brambilla E."/>
            <person name="Klenk H.-P."/>
            <person name="Eisen J.A."/>
        </authorList>
    </citation>
    <scope>NUCLEOTIDE SEQUENCE [LARGE SCALE GENOMIC DNA]</scope>
    <source>
        <strain evidence="3 4">DSM 13497</strain>
    </source>
</reference>
<protein>
    <submittedName>
        <fullName evidence="2">GMP synthase (Glutamine-hydrolysing)</fullName>
    </submittedName>
    <submittedName>
        <fullName evidence="3">Glutamine amidotransferase class-I</fullName>
    </submittedName>
</protein>
<dbReference type="InterPro" id="IPR029062">
    <property type="entry name" value="Class_I_gatase-like"/>
</dbReference>
<dbReference type="PROSITE" id="PS51273">
    <property type="entry name" value="GATASE_TYPE_1"/>
    <property type="match status" value="1"/>
</dbReference>
<proteinExistence type="predicted"/>
<dbReference type="PaxDb" id="880073-Calab_0372"/>
<accession>H1XQD0</accession>
<dbReference type="FunFam" id="3.40.50.880:FF:000033">
    <property type="entry name" value="Glutamine amidotransferase class-I"/>
    <property type="match status" value="1"/>
</dbReference>
<dbReference type="Gene3D" id="3.40.50.880">
    <property type="match status" value="1"/>
</dbReference>
<dbReference type="AlphaFoldDB" id="H1XQD0"/>
<keyword evidence="3" id="KW-0315">Glutamine amidotransferase</keyword>
<dbReference type="RefSeq" id="WP_006926925.1">
    <property type="nucleotide sequence ID" value="NZ_CM001402.1"/>
</dbReference>
<dbReference type="SUPFAM" id="SSF52317">
    <property type="entry name" value="Class I glutamine amidotransferase-like"/>
    <property type="match status" value="1"/>
</dbReference>
<keyword evidence="4" id="KW-1185">Reference proteome</keyword>
<dbReference type="EMBL" id="CM001402">
    <property type="protein sequence ID" value="EHO40017.1"/>
    <property type="molecule type" value="Genomic_DNA"/>
</dbReference>
<dbReference type="OrthoDB" id="9813383at2"/>
<dbReference type="PANTHER" id="PTHR42695:SF5">
    <property type="entry name" value="GLUTAMINE AMIDOTRANSFERASE YLR126C-RELATED"/>
    <property type="match status" value="1"/>
</dbReference>
<dbReference type="PANTHER" id="PTHR42695">
    <property type="entry name" value="GLUTAMINE AMIDOTRANSFERASE YLR126C-RELATED"/>
    <property type="match status" value="1"/>
</dbReference>
<keyword evidence="3" id="KW-0808">Transferase</keyword>
<dbReference type="Proteomes" id="UP000183868">
    <property type="component" value="Chromosome"/>
</dbReference>
<name>H1XQD0_CALAY</name>
<dbReference type="EMBL" id="CP018099">
    <property type="protein sequence ID" value="APF19924.1"/>
    <property type="molecule type" value="Genomic_DNA"/>
</dbReference>
<reference evidence="2 5" key="2">
    <citation type="submission" date="2016-11" db="EMBL/GenBank/DDBJ databases">
        <title>Genomic analysis of Caldithrix abyssi and proposal of a novel bacterial phylum Caldithrichaeota.</title>
        <authorList>
            <person name="Kublanov I."/>
            <person name="Sigalova O."/>
            <person name="Gavrilov S."/>
            <person name="Lebedinsky A."/>
            <person name="Ivanova N."/>
            <person name="Daum C."/>
            <person name="Reddy T."/>
            <person name="Klenk H.P."/>
            <person name="Goker M."/>
            <person name="Reva O."/>
            <person name="Miroshnichenko M."/>
            <person name="Kyprides N."/>
            <person name="Woyke T."/>
            <person name="Gelfand M."/>
        </authorList>
    </citation>
    <scope>NUCLEOTIDE SEQUENCE [LARGE SCALE GENOMIC DNA]</scope>
    <source>
        <strain evidence="2 5">LF13</strain>
    </source>
</reference>
<evidence type="ECO:0000313" key="5">
    <source>
        <dbReference type="Proteomes" id="UP000183868"/>
    </source>
</evidence>
<dbReference type="InterPro" id="IPR044992">
    <property type="entry name" value="ChyE-like"/>
</dbReference>
<sequence length="233" mass="26153">MRVHFLQHVPFETPGILTEALKDRADISFTRFFNDEALPRTSDLDLLVIMGGPMSVHDESVFSWLKDEKRFVENVIKQGKSVLGICLGAQLIAEVLGARVFKGAHREIGWFDITRAPEVASSSFAHFWPETITAFHWHGEMFEIPLGAQRIAYSQACENQGFIFEERVVALQFHLEVTPQLIAGLLAHGANEMEAGAYVQSAQEIRQKMALCRPANALMRRVVEEMAENALSV</sequence>
<dbReference type="CDD" id="cd01741">
    <property type="entry name" value="GATase1_1"/>
    <property type="match status" value="1"/>
</dbReference>
<evidence type="ECO:0000313" key="2">
    <source>
        <dbReference type="EMBL" id="APF19924.1"/>
    </source>
</evidence>
<evidence type="ECO:0000313" key="4">
    <source>
        <dbReference type="Proteomes" id="UP000004671"/>
    </source>
</evidence>
<evidence type="ECO:0000259" key="1">
    <source>
        <dbReference type="Pfam" id="PF00117"/>
    </source>
</evidence>
<organism evidence="3 4">
    <name type="scientific">Caldithrix abyssi DSM 13497</name>
    <dbReference type="NCBI Taxonomy" id="880073"/>
    <lineage>
        <taxon>Bacteria</taxon>
        <taxon>Pseudomonadati</taxon>
        <taxon>Calditrichota</taxon>
        <taxon>Calditrichia</taxon>
        <taxon>Calditrichales</taxon>
        <taxon>Calditrichaceae</taxon>
        <taxon>Caldithrix</taxon>
    </lineage>
</organism>
<evidence type="ECO:0000313" key="3">
    <source>
        <dbReference type="EMBL" id="EHO40017.1"/>
    </source>
</evidence>
<gene>
    <name evidence="2" type="ORF">Cabys_3176</name>
    <name evidence="3" type="ORF">Calab_0372</name>
</gene>
<dbReference type="Proteomes" id="UP000004671">
    <property type="component" value="Chromosome"/>
</dbReference>
<feature type="domain" description="Glutamine amidotransferase" evidence="1">
    <location>
        <begin position="34"/>
        <end position="180"/>
    </location>
</feature>
<dbReference type="KEGG" id="caby:Cabys_3176"/>